<reference evidence="1 2" key="1">
    <citation type="submission" date="2014-04" db="EMBL/GenBank/DDBJ databases">
        <title>Evolutionary Origins and Diversification of the Mycorrhizal Mutualists.</title>
        <authorList>
            <consortium name="DOE Joint Genome Institute"/>
            <consortium name="Mycorrhizal Genomics Consortium"/>
            <person name="Kohler A."/>
            <person name="Kuo A."/>
            <person name="Nagy L.G."/>
            <person name="Floudas D."/>
            <person name="Copeland A."/>
            <person name="Barry K.W."/>
            <person name="Cichocki N."/>
            <person name="Veneault-Fourrey C."/>
            <person name="LaButti K."/>
            <person name="Lindquist E.A."/>
            <person name="Lipzen A."/>
            <person name="Lundell T."/>
            <person name="Morin E."/>
            <person name="Murat C."/>
            <person name="Riley R."/>
            <person name="Ohm R."/>
            <person name="Sun H."/>
            <person name="Tunlid A."/>
            <person name="Henrissat B."/>
            <person name="Grigoriev I.V."/>
            <person name="Hibbett D.S."/>
            <person name="Martin F."/>
        </authorList>
    </citation>
    <scope>NUCLEOTIDE SEQUENCE [LARGE SCALE GENOMIC DNA]</scope>
    <source>
        <strain evidence="1 2">Koide BX008</strain>
    </source>
</reference>
<dbReference type="InParanoid" id="A0A0C2TJS9"/>
<organism evidence="1 2">
    <name type="scientific">Amanita muscaria (strain Koide BX008)</name>
    <dbReference type="NCBI Taxonomy" id="946122"/>
    <lineage>
        <taxon>Eukaryota</taxon>
        <taxon>Fungi</taxon>
        <taxon>Dikarya</taxon>
        <taxon>Basidiomycota</taxon>
        <taxon>Agaricomycotina</taxon>
        <taxon>Agaricomycetes</taxon>
        <taxon>Agaricomycetidae</taxon>
        <taxon>Agaricales</taxon>
        <taxon>Pluteineae</taxon>
        <taxon>Amanitaceae</taxon>
        <taxon>Amanita</taxon>
    </lineage>
</organism>
<name>A0A0C2TJS9_AMAMK</name>
<sequence length="74" mass="8348">MKFTFTKIHRCIYPHRTYRKLKHPHHWHGAQAAALALALSLSFSNSLKHVPFPPLSIAHTLHITTLQSASVGLI</sequence>
<evidence type="ECO:0000313" key="1">
    <source>
        <dbReference type="EMBL" id="KIL67274.1"/>
    </source>
</evidence>
<dbReference type="HOGENOM" id="CLU_2687259_0_0_1"/>
<dbReference type="Proteomes" id="UP000054549">
    <property type="component" value="Unassembled WGS sequence"/>
</dbReference>
<keyword evidence="2" id="KW-1185">Reference proteome</keyword>
<proteinExistence type="predicted"/>
<dbReference type="EMBL" id="KN818232">
    <property type="protein sequence ID" value="KIL67274.1"/>
    <property type="molecule type" value="Genomic_DNA"/>
</dbReference>
<evidence type="ECO:0000313" key="2">
    <source>
        <dbReference type="Proteomes" id="UP000054549"/>
    </source>
</evidence>
<accession>A0A0C2TJS9</accession>
<protein>
    <submittedName>
        <fullName evidence="1">Uncharacterized protein</fullName>
    </submittedName>
</protein>
<gene>
    <name evidence="1" type="ORF">M378DRAFT_159677</name>
</gene>
<dbReference type="AlphaFoldDB" id="A0A0C2TJS9"/>